<evidence type="ECO:0000256" key="1">
    <source>
        <dbReference type="SAM" id="MobiDB-lite"/>
    </source>
</evidence>
<name>A0ABT5STW7_9PSEU</name>
<proteinExistence type="predicted"/>
<dbReference type="EMBL" id="JAQZAO010000003">
    <property type="protein sequence ID" value="MDD7965477.1"/>
    <property type="molecule type" value="Genomic_DNA"/>
</dbReference>
<evidence type="ECO:0000313" key="2">
    <source>
        <dbReference type="EMBL" id="MDD7965477.1"/>
    </source>
</evidence>
<sequence length="304" mass="31958">MSPAPIPLGNVDSPWGPAPVLHRSALAVEPRDGITGGPAVGVRVGRETRRSMHVARRARDPLPRYPAEHLPSGAAGRAVLTYDASVQHQADQQADVVVRLRLDDPVARWVPRRLDVVVRGPGPILAAEEGGPFVPAWARRVRPWLLPGPATSVPRGATTLRFRVVRPSGAPVPWVRAVLFAGALGARVAWGHGDRAGEVLLVVADAGAVPVDVDEHPAVLRVYGPPTGPPPDPTLDPRDPLATLPPESLGLVPVASGATGPPPEDDLARGITPPAGYRAAADQVVALTVGRTRVLPDQTFVPRP</sequence>
<keyword evidence="3" id="KW-1185">Reference proteome</keyword>
<dbReference type="RefSeq" id="WP_274200018.1">
    <property type="nucleotide sequence ID" value="NZ_JAQZAO010000003.1"/>
</dbReference>
<feature type="region of interest" description="Disordered" evidence="1">
    <location>
        <begin position="224"/>
        <end position="274"/>
    </location>
</feature>
<organism evidence="2 3">
    <name type="scientific">Actinomycetospora lemnae</name>
    <dbReference type="NCBI Taxonomy" id="3019891"/>
    <lineage>
        <taxon>Bacteria</taxon>
        <taxon>Bacillati</taxon>
        <taxon>Actinomycetota</taxon>
        <taxon>Actinomycetes</taxon>
        <taxon>Pseudonocardiales</taxon>
        <taxon>Pseudonocardiaceae</taxon>
        <taxon>Actinomycetospora</taxon>
    </lineage>
</organism>
<dbReference type="Proteomes" id="UP001300763">
    <property type="component" value="Unassembled WGS sequence"/>
</dbReference>
<gene>
    <name evidence="2" type="ORF">PGB27_08945</name>
</gene>
<comment type="caution">
    <text evidence="2">The sequence shown here is derived from an EMBL/GenBank/DDBJ whole genome shotgun (WGS) entry which is preliminary data.</text>
</comment>
<evidence type="ECO:0000313" key="3">
    <source>
        <dbReference type="Proteomes" id="UP001300763"/>
    </source>
</evidence>
<reference evidence="2 3" key="1">
    <citation type="submission" date="2023-02" db="EMBL/GenBank/DDBJ databases">
        <title>Genome sequencing required for Actinomycetospora new species description.</title>
        <authorList>
            <person name="Saimee Y."/>
            <person name="Duangmal K."/>
        </authorList>
    </citation>
    <scope>NUCLEOTIDE SEQUENCE [LARGE SCALE GENOMIC DNA]</scope>
    <source>
        <strain evidence="2 3">DW7H6</strain>
    </source>
</reference>
<accession>A0ABT5STW7</accession>
<protein>
    <submittedName>
        <fullName evidence="2">Uncharacterized protein</fullName>
    </submittedName>
</protein>